<evidence type="ECO:0000256" key="9">
    <source>
        <dbReference type="ARBA" id="ARBA00023136"/>
    </source>
</evidence>
<keyword evidence="13" id="KW-0732">Signal</keyword>
<comment type="similarity">
    <text evidence="2 10 11">Belongs to the peptidase S8 family.</text>
</comment>
<evidence type="ECO:0000256" key="11">
    <source>
        <dbReference type="RuleBase" id="RU003355"/>
    </source>
</evidence>
<evidence type="ECO:0000256" key="12">
    <source>
        <dbReference type="SAM" id="Phobius"/>
    </source>
</evidence>
<dbReference type="PROSITE" id="PS00136">
    <property type="entry name" value="SUBTILASE_ASP"/>
    <property type="match status" value="1"/>
</dbReference>
<feature type="signal peptide" evidence="13">
    <location>
        <begin position="1"/>
        <end position="22"/>
    </location>
</feature>
<proteinExistence type="inferred from homology"/>
<dbReference type="InterPro" id="IPR000209">
    <property type="entry name" value="Peptidase_S8/S53_dom"/>
</dbReference>
<evidence type="ECO:0000256" key="10">
    <source>
        <dbReference type="PROSITE-ProRule" id="PRU01240"/>
    </source>
</evidence>
<dbReference type="InterPro" id="IPR023827">
    <property type="entry name" value="Peptidase_S8_Asp-AS"/>
</dbReference>
<dbReference type="PROSITE" id="PS00138">
    <property type="entry name" value="SUBTILASE_SER"/>
    <property type="match status" value="1"/>
</dbReference>
<name>A0A4Q7ZSY9_9ACTN</name>
<dbReference type="PRINTS" id="PR00723">
    <property type="entry name" value="SUBTILISIN"/>
</dbReference>
<evidence type="ECO:0000256" key="3">
    <source>
        <dbReference type="ARBA" id="ARBA00022475"/>
    </source>
</evidence>
<dbReference type="InterPro" id="IPR050131">
    <property type="entry name" value="Peptidase_S8_subtilisin-like"/>
</dbReference>
<dbReference type="PROSITE" id="PS51892">
    <property type="entry name" value="SUBTILASE"/>
    <property type="match status" value="1"/>
</dbReference>
<evidence type="ECO:0000313" key="16">
    <source>
        <dbReference type="Proteomes" id="UP000292564"/>
    </source>
</evidence>
<dbReference type="Pfam" id="PF00082">
    <property type="entry name" value="Peptidase_S8"/>
    <property type="match status" value="1"/>
</dbReference>
<dbReference type="InterPro" id="IPR023834">
    <property type="entry name" value="T7SS_pept_S8A_mycosin"/>
</dbReference>
<dbReference type="PROSITE" id="PS00137">
    <property type="entry name" value="SUBTILASE_HIS"/>
    <property type="match status" value="1"/>
</dbReference>
<protein>
    <submittedName>
        <fullName evidence="15">Type VII secretion-associated serine protease mycosin</fullName>
    </submittedName>
</protein>
<keyword evidence="7 10" id="KW-0720">Serine protease</keyword>
<feature type="transmembrane region" description="Helical" evidence="12">
    <location>
        <begin position="364"/>
        <end position="385"/>
    </location>
</feature>
<dbReference type="GO" id="GO:0004252">
    <property type="term" value="F:serine-type endopeptidase activity"/>
    <property type="evidence" value="ECO:0007669"/>
    <property type="project" value="UniProtKB-UniRule"/>
</dbReference>
<dbReference type="InterPro" id="IPR015500">
    <property type="entry name" value="Peptidase_S8_subtilisin-rel"/>
</dbReference>
<keyword evidence="3" id="KW-1003">Cell membrane</keyword>
<comment type="caution">
    <text evidence="15">The sequence shown here is derived from an EMBL/GenBank/DDBJ whole genome shotgun (WGS) entry which is preliminary data.</text>
</comment>
<sequence>MRKTVAAVAVAFGVLLPVPAQARAAACGQQPASGPVSRAVPYEAQLYGLDRLGRVADGSGVRVAVLDSGVDAQHPQLQGRVDTGLDMLRGNRDARQDCVGHGTGVASIIAGRRVDGVPFHGLAPRATIVPVRISEQETIDGRTVGDFVSPEKFAQAIDWASDPRRGNAQVINLSVVMIKEEPAVHEAVDRALRRGVVVVAAVGNAGGAQGANPTPYPAAYDGVIGVGSIGPDGLRAEDSQHGRYVTVMAAGVGVTMAAPRSGHAAGNGTSFAAPFVAATAALLKQRFPDLSPGEITRRILATADPAPGGGRSDEYGYGLLNPYRALTETLAPDGAAPPAPVVVHRDDAAQVAREARRQHAQDRALLVAAAGAAAVVLLGGGAAVVRRGRRRGWRPASG</sequence>
<dbReference type="SUPFAM" id="SSF52743">
    <property type="entry name" value="Subtilisin-like"/>
    <property type="match status" value="1"/>
</dbReference>
<dbReference type="RefSeq" id="WP_242625174.1">
    <property type="nucleotide sequence ID" value="NZ_SHKY01000001.1"/>
</dbReference>
<dbReference type="PANTHER" id="PTHR43806">
    <property type="entry name" value="PEPTIDASE S8"/>
    <property type="match status" value="1"/>
</dbReference>
<dbReference type="EMBL" id="SHKY01000001">
    <property type="protein sequence ID" value="RZU54317.1"/>
    <property type="molecule type" value="Genomic_DNA"/>
</dbReference>
<dbReference type="PANTHER" id="PTHR43806:SF11">
    <property type="entry name" value="CEREVISIN-RELATED"/>
    <property type="match status" value="1"/>
</dbReference>
<keyword evidence="9 12" id="KW-0472">Membrane</keyword>
<evidence type="ECO:0000256" key="4">
    <source>
        <dbReference type="ARBA" id="ARBA00022670"/>
    </source>
</evidence>
<evidence type="ECO:0000256" key="6">
    <source>
        <dbReference type="ARBA" id="ARBA00022801"/>
    </source>
</evidence>
<feature type="domain" description="Peptidase S8/S53" evidence="14">
    <location>
        <begin position="58"/>
        <end position="318"/>
    </location>
</feature>
<gene>
    <name evidence="15" type="ORF">EV385_6268</name>
</gene>
<evidence type="ECO:0000256" key="2">
    <source>
        <dbReference type="ARBA" id="ARBA00011073"/>
    </source>
</evidence>
<keyword evidence="6 10" id="KW-0378">Hydrolase</keyword>
<feature type="active site" description="Charge relay system" evidence="10">
    <location>
        <position position="67"/>
    </location>
</feature>
<evidence type="ECO:0000256" key="8">
    <source>
        <dbReference type="ARBA" id="ARBA00022989"/>
    </source>
</evidence>
<comment type="subcellular location">
    <subcellularLocation>
        <location evidence="1">Cell membrane</location>
        <topology evidence="1">Single-pass membrane protein</topology>
    </subcellularLocation>
</comment>
<feature type="active site" description="Charge relay system" evidence="10">
    <location>
        <position position="101"/>
    </location>
</feature>
<dbReference type="GO" id="GO:0006508">
    <property type="term" value="P:proteolysis"/>
    <property type="evidence" value="ECO:0007669"/>
    <property type="project" value="UniProtKB-KW"/>
</dbReference>
<organism evidence="15 16">
    <name type="scientific">Krasilnikovia cinnamomea</name>
    <dbReference type="NCBI Taxonomy" id="349313"/>
    <lineage>
        <taxon>Bacteria</taxon>
        <taxon>Bacillati</taxon>
        <taxon>Actinomycetota</taxon>
        <taxon>Actinomycetes</taxon>
        <taxon>Micromonosporales</taxon>
        <taxon>Micromonosporaceae</taxon>
        <taxon>Krasilnikovia</taxon>
    </lineage>
</organism>
<dbReference type="InterPro" id="IPR022398">
    <property type="entry name" value="Peptidase_S8_His-AS"/>
</dbReference>
<evidence type="ECO:0000259" key="14">
    <source>
        <dbReference type="Pfam" id="PF00082"/>
    </source>
</evidence>
<keyword evidence="4 10" id="KW-0645">Protease</keyword>
<dbReference type="InterPro" id="IPR023828">
    <property type="entry name" value="Peptidase_S8_Ser-AS"/>
</dbReference>
<keyword evidence="5 12" id="KW-0812">Transmembrane</keyword>
<evidence type="ECO:0000313" key="15">
    <source>
        <dbReference type="EMBL" id="RZU54317.1"/>
    </source>
</evidence>
<evidence type="ECO:0000256" key="1">
    <source>
        <dbReference type="ARBA" id="ARBA00004162"/>
    </source>
</evidence>
<evidence type="ECO:0000256" key="5">
    <source>
        <dbReference type="ARBA" id="ARBA00022692"/>
    </source>
</evidence>
<evidence type="ECO:0000256" key="7">
    <source>
        <dbReference type="ARBA" id="ARBA00022825"/>
    </source>
</evidence>
<dbReference type="NCBIfam" id="TIGR03921">
    <property type="entry name" value="T7SS_mycosin"/>
    <property type="match status" value="1"/>
</dbReference>
<dbReference type="GO" id="GO:0005886">
    <property type="term" value="C:plasma membrane"/>
    <property type="evidence" value="ECO:0007669"/>
    <property type="project" value="UniProtKB-SubCell"/>
</dbReference>
<feature type="chain" id="PRO_5039239997" evidence="13">
    <location>
        <begin position="23"/>
        <end position="398"/>
    </location>
</feature>
<feature type="active site" description="Charge relay system" evidence="10">
    <location>
        <position position="270"/>
    </location>
</feature>
<evidence type="ECO:0000256" key="13">
    <source>
        <dbReference type="SAM" id="SignalP"/>
    </source>
</evidence>
<keyword evidence="8 12" id="KW-1133">Transmembrane helix</keyword>
<reference evidence="15 16" key="1">
    <citation type="submission" date="2019-02" db="EMBL/GenBank/DDBJ databases">
        <title>Sequencing the genomes of 1000 actinobacteria strains.</title>
        <authorList>
            <person name="Klenk H.-P."/>
        </authorList>
    </citation>
    <scope>NUCLEOTIDE SEQUENCE [LARGE SCALE GENOMIC DNA]</scope>
    <source>
        <strain evidence="15 16">DSM 45162</strain>
    </source>
</reference>
<keyword evidence="16" id="KW-1185">Reference proteome</keyword>
<dbReference type="Gene3D" id="3.40.50.200">
    <property type="entry name" value="Peptidase S8/S53 domain"/>
    <property type="match status" value="1"/>
</dbReference>
<dbReference type="Proteomes" id="UP000292564">
    <property type="component" value="Unassembled WGS sequence"/>
</dbReference>
<accession>A0A4Q7ZSY9</accession>
<dbReference type="AlphaFoldDB" id="A0A4Q7ZSY9"/>
<dbReference type="InterPro" id="IPR036852">
    <property type="entry name" value="Peptidase_S8/S53_dom_sf"/>
</dbReference>